<name>E8R6C1_ISOPI</name>
<reference evidence="1 2" key="2">
    <citation type="journal article" date="2011" name="Stand. Genomic Sci.">
        <title>Complete genome sequence of Isosphaera pallida type strain (IS1B).</title>
        <authorList>
            <consortium name="US DOE Joint Genome Institute (JGI-PGF)"/>
            <person name="Goker M."/>
            <person name="Cleland D."/>
            <person name="Saunders E."/>
            <person name="Lapidus A."/>
            <person name="Nolan M."/>
            <person name="Lucas S."/>
            <person name="Hammon N."/>
            <person name="Deshpande S."/>
            <person name="Cheng J.F."/>
            <person name="Tapia R."/>
            <person name="Han C."/>
            <person name="Goodwin L."/>
            <person name="Pitluck S."/>
            <person name="Liolios K."/>
            <person name="Pagani I."/>
            <person name="Ivanova N."/>
            <person name="Mavromatis K."/>
            <person name="Pati A."/>
            <person name="Chen A."/>
            <person name="Palaniappan K."/>
            <person name="Land M."/>
            <person name="Hauser L."/>
            <person name="Chang Y.J."/>
            <person name="Jeffries C.D."/>
            <person name="Detter J.C."/>
            <person name="Beck B."/>
            <person name="Woyke T."/>
            <person name="Bristow J."/>
            <person name="Eisen J.A."/>
            <person name="Markowitz V."/>
            <person name="Hugenholtz P."/>
            <person name="Kyrpides N.C."/>
            <person name="Klenk H.P."/>
        </authorList>
    </citation>
    <scope>NUCLEOTIDE SEQUENCE [LARGE SCALE GENOMIC DNA]</scope>
    <source>
        <strain evidence="2">ATCC 43644 / DSM 9630 / IS1B</strain>
    </source>
</reference>
<accession>E8R6C1</accession>
<dbReference type="STRING" id="575540.Isop_1236"/>
<dbReference type="InParanoid" id="E8R6C1"/>
<sequence>MMMLTFFLFVSSTICLYIFDDAPIQRAGMVEYVGRQASILETGRAEGAFNLSRLKGRPNLFGVGAVEGLDGEITIWDSRLLVTRVREQRLEPAEGWNHRAIFLVWAEVARWVDQPIPDEIRTQGQLQQLVRAKATEAGIDPDDPFPFRVTGRVASLEWHVNVDQTDGQPIDQRRFERSKERFQETDLMVEILGFHSTAHAGVFIKNSSTDANQPPDALHLHVRPQNRPGVTGHVDRLTLGKGMTLSLPAINQ</sequence>
<keyword evidence="2" id="KW-1185">Reference proteome</keyword>
<dbReference type="RefSeq" id="WP_013564111.1">
    <property type="nucleotide sequence ID" value="NC_014962.1"/>
</dbReference>
<dbReference type="EMBL" id="CP002353">
    <property type="protein sequence ID" value="ADV61822.1"/>
    <property type="molecule type" value="Genomic_DNA"/>
</dbReference>
<evidence type="ECO:0000313" key="2">
    <source>
        <dbReference type="Proteomes" id="UP000008631"/>
    </source>
</evidence>
<dbReference type="HOGENOM" id="CLU_1150511_0_0_0"/>
<organism evidence="1 2">
    <name type="scientific">Isosphaera pallida (strain ATCC 43644 / DSM 9630 / IS1B)</name>
    <dbReference type="NCBI Taxonomy" id="575540"/>
    <lineage>
        <taxon>Bacteria</taxon>
        <taxon>Pseudomonadati</taxon>
        <taxon>Planctomycetota</taxon>
        <taxon>Planctomycetia</taxon>
        <taxon>Isosphaerales</taxon>
        <taxon>Isosphaeraceae</taxon>
        <taxon>Isosphaera</taxon>
    </lineage>
</organism>
<reference key="1">
    <citation type="submission" date="2010-11" db="EMBL/GenBank/DDBJ databases">
        <title>The complete sequence of chromosome of Isophaera pallida ATCC 43644.</title>
        <authorList>
            <consortium name="US DOE Joint Genome Institute (JGI-PGF)"/>
            <person name="Lucas S."/>
            <person name="Copeland A."/>
            <person name="Lapidus A."/>
            <person name="Bruce D."/>
            <person name="Goodwin L."/>
            <person name="Pitluck S."/>
            <person name="Kyrpides N."/>
            <person name="Mavromatis K."/>
            <person name="Pagani I."/>
            <person name="Ivanova N."/>
            <person name="Saunders E."/>
            <person name="Brettin T."/>
            <person name="Detter J.C."/>
            <person name="Han C."/>
            <person name="Tapia R."/>
            <person name="Land M."/>
            <person name="Hauser L."/>
            <person name="Markowitz V."/>
            <person name="Cheng J.-F."/>
            <person name="Hugenholtz P."/>
            <person name="Woyke T."/>
            <person name="Wu D."/>
            <person name="Eisen J.A."/>
        </authorList>
    </citation>
    <scope>NUCLEOTIDE SEQUENCE</scope>
    <source>
        <strain>ATCC 43644</strain>
    </source>
</reference>
<dbReference type="Proteomes" id="UP000008631">
    <property type="component" value="Chromosome"/>
</dbReference>
<evidence type="ECO:0008006" key="3">
    <source>
        <dbReference type="Google" id="ProtNLM"/>
    </source>
</evidence>
<evidence type="ECO:0000313" key="1">
    <source>
        <dbReference type="EMBL" id="ADV61822.1"/>
    </source>
</evidence>
<dbReference type="AlphaFoldDB" id="E8R6C1"/>
<dbReference type="OrthoDB" id="278774at2"/>
<protein>
    <recommendedName>
        <fullName evidence="3">Acetolactate decarboxylase</fullName>
    </recommendedName>
</protein>
<dbReference type="eggNOG" id="COG3527">
    <property type="taxonomic scope" value="Bacteria"/>
</dbReference>
<proteinExistence type="predicted"/>
<gene>
    <name evidence="1" type="ordered locus">Isop_1236</name>
</gene>
<dbReference type="SUPFAM" id="SSF117856">
    <property type="entry name" value="AF0104/ALDC/Ptd012-like"/>
    <property type="match status" value="1"/>
</dbReference>
<dbReference type="KEGG" id="ipa:Isop_1236"/>